<comment type="caution">
    <text evidence="3">The sequence shown here is derived from an EMBL/GenBank/DDBJ whole genome shotgun (WGS) entry which is preliminary data.</text>
</comment>
<evidence type="ECO:0000256" key="2">
    <source>
        <dbReference type="HAMAP-Rule" id="MF_00758"/>
    </source>
</evidence>
<dbReference type="InterPro" id="IPR003774">
    <property type="entry name" value="AlgH-like"/>
</dbReference>
<sequence length="193" mass="20815">MTGVRNFEISDLTGRTLIAMPGMGDPRFAHSVVFLCDHSEEGAMGLIINKPNRDVAMKSLLGQLDIDAGTHLENRVVYFGGPVEMGRGFVLHSSDYLDTGGALEVVPGVHMTGTLDILEELARGEGPSQWLMMLGYAGWGPRQLEDEIAANGWLVCDLNAEQIFGLPDNRKWEAALETLGVSSLVLSSEGGRA</sequence>
<dbReference type="SUPFAM" id="SSF143456">
    <property type="entry name" value="VC0467-like"/>
    <property type="match status" value="1"/>
</dbReference>
<organism evidence="3 4">
    <name type="scientific">Thalassococcus lentus</name>
    <dbReference type="NCBI Taxonomy" id="1210524"/>
    <lineage>
        <taxon>Bacteria</taxon>
        <taxon>Pseudomonadati</taxon>
        <taxon>Pseudomonadota</taxon>
        <taxon>Alphaproteobacteria</taxon>
        <taxon>Rhodobacterales</taxon>
        <taxon>Roseobacteraceae</taxon>
        <taxon>Thalassococcus</taxon>
    </lineage>
</organism>
<keyword evidence="4" id="KW-1185">Reference proteome</keyword>
<gene>
    <name evidence="3" type="ORF">PFY00_00525</name>
</gene>
<dbReference type="HAMAP" id="MF_00758">
    <property type="entry name" value="UPF0301"/>
    <property type="match status" value="1"/>
</dbReference>
<name>A0ABT4XMM9_9RHOB</name>
<accession>A0ABT4XMM9</accession>
<dbReference type="EMBL" id="JAQIOY010000001">
    <property type="protein sequence ID" value="MDA7423195.1"/>
    <property type="molecule type" value="Genomic_DNA"/>
</dbReference>
<evidence type="ECO:0000313" key="4">
    <source>
        <dbReference type="Proteomes" id="UP001210720"/>
    </source>
</evidence>
<evidence type="ECO:0000313" key="3">
    <source>
        <dbReference type="EMBL" id="MDA7423195.1"/>
    </source>
</evidence>
<dbReference type="PANTHER" id="PTHR30327:SF1">
    <property type="entry name" value="UPF0301 PROTEIN YQGE"/>
    <property type="match status" value="1"/>
</dbReference>
<protein>
    <recommendedName>
        <fullName evidence="2">UPF0301 protein PFY00_00525</fullName>
    </recommendedName>
</protein>
<dbReference type="PANTHER" id="PTHR30327">
    <property type="entry name" value="UNCHARACTERIZED PROTEIN YQGE"/>
    <property type="match status" value="1"/>
</dbReference>
<dbReference type="Proteomes" id="UP001210720">
    <property type="component" value="Unassembled WGS sequence"/>
</dbReference>
<reference evidence="3 4" key="1">
    <citation type="submission" date="2023-01" db="EMBL/GenBank/DDBJ databases">
        <title>Thalassococcus onchidii sp. nov., isolated from a marine invertebrate from the South China Sea.</title>
        <authorList>
            <person name="Xu S."/>
            <person name="Liu Z."/>
            <person name="Xu Y."/>
        </authorList>
    </citation>
    <scope>NUCLEOTIDE SEQUENCE [LARGE SCALE GENOMIC DNA]</scope>
    <source>
        <strain evidence="3 4">KCTC 32084</strain>
    </source>
</reference>
<dbReference type="Gene3D" id="3.40.1740.10">
    <property type="entry name" value="VC0467-like"/>
    <property type="match status" value="1"/>
</dbReference>
<proteinExistence type="inferred from homology"/>
<dbReference type="Pfam" id="PF02622">
    <property type="entry name" value="DUF179"/>
    <property type="match status" value="1"/>
</dbReference>
<comment type="similarity">
    <text evidence="1 2">Belongs to the UPF0301 (AlgH) family.</text>
</comment>
<evidence type="ECO:0000256" key="1">
    <source>
        <dbReference type="ARBA" id="ARBA00009600"/>
    </source>
</evidence>